<dbReference type="InterPro" id="IPR050330">
    <property type="entry name" value="Bact_OuterMem_StrucFunc"/>
</dbReference>
<dbReference type="CDD" id="cd07185">
    <property type="entry name" value="OmpA_C-like"/>
    <property type="match status" value="1"/>
</dbReference>
<dbReference type="SUPFAM" id="SSF103647">
    <property type="entry name" value="TSP type-3 repeat"/>
    <property type="match status" value="2"/>
</dbReference>
<evidence type="ECO:0000256" key="11">
    <source>
        <dbReference type="SAM" id="SignalP"/>
    </source>
</evidence>
<dbReference type="InterPro" id="IPR006690">
    <property type="entry name" value="OMPA-like_CS"/>
</dbReference>
<dbReference type="PRINTS" id="PR01023">
    <property type="entry name" value="NAFLGMOTY"/>
</dbReference>
<evidence type="ECO:0000313" key="13">
    <source>
        <dbReference type="EMBL" id="PZX43890.1"/>
    </source>
</evidence>
<organism evidence="13 14">
    <name type="scientific">Nonlabens dokdonensis</name>
    <dbReference type="NCBI Taxonomy" id="328515"/>
    <lineage>
        <taxon>Bacteria</taxon>
        <taxon>Pseudomonadati</taxon>
        <taxon>Bacteroidota</taxon>
        <taxon>Flavobacteriia</taxon>
        <taxon>Flavobacteriales</taxon>
        <taxon>Flavobacteriaceae</taxon>
        <taxon>Nonlabens</taxon>
    </lineage>
</organism>
<dbReference type="Pfam" id="PF02412">
    <property type="entry name" value="TSP_3"/>
    <property type="match status" value="4"/>
</dbReference>
<evidence type="ECO:0000256" key="6">
    <source>
        <dbReference type="ARBA" id="ARBA00023065"/>
    </source>
</evidence>
<feature type="chain" id="PRO_5046247600" evidence="11">
    <location>
        <begin position="23"/>
        <end position="455"/>
    </location>
</feature>
<dbReference type="SUPFAM" id="SSF103088">
    <property type="entry name" value="OmpA-like"/>
    <property type="match status" value="1"/>
</dbReference>
<evidence type="ECO:0000256" key="10">
    <source>
        <dbReference type="PROSITE-ProRule" id="PRU00473"/>
    </source>
</evidence>
<dbReference type="EMBL" id="QKZR01000001">
    <property type="protein sequence ID" value="PZX43890.1"/>
    <property type="molecule type" value="Genomic_DNA"/>
</dbReference>
<dbReference type="InterPro" id="IPR006664">
    <property type="entry name" value="OMP_bac"/>
</dbReference>
<dbReference type="PANTHER" id="PTHR30329:SF21">
    <property type="entry name" value="LIPOPROTEIN YIAD-RELATED"/>
    <property type="match status" value="1"/>
</dbReference>
<evidence type="ECO:0000256" key="8">
    <source>
        <dbReference type="ARBA" id="ARBA00023136"/>
    </source>
</evidence>
<dbReference type="InterPro" id="IPR028974">
    <property type="entry name" value="TSP_type-3_rpt"/>
</dbReference>
<dbReference type="InterPro" id="IPR003367">
    <property type="entry name" value="Thrombospondin_3-like_rpt"/>
</dbReference>
<keyword evidence="8 10" id="KW-0472">Membrane</keyword>
<keyword evidence="5 11" id="KW-0732">Signal</keyword>
<comment type="caution">
    <text evidence="13">The sequence shown here is derived from an EMBL/GenBank/DDBJ whole genome shotgun (WGS) entry which is preliminary data.</text>
</comment>
<keyword evidence="7" id="KW-0626">Porin</keyword>
<keyword evidence="9" id="KW-0998">Cell outer membrane</keyword>
<keyword evidence="4" id="KW-0812">Transmembrane</keyword>
<dbReference type="InterPro" id="IPR036737">
    <property type="entry name" value="OmpA-like_sf"/>
</dbReference>
<feature type="domain" description="OmpA-like" evidence="12">
    <location>
        <begin position="340"/>
        <end position="455"/>
    </location>
</feature>
<keyword evidence="14" id="KW-1185">Reference proteome</keyword>
<dbReference type="PANTHER" id="PTHR30329">
    <property type="entry name" value="STATOR ELEMENT OF FLAGELLAR MOTOR COMPLEX"/>
    <property type="match status" value="1"/>
</dbReference>
<name>A0ABX5Q1E4_9FLAO</name>
<protein>
    <submittedName>
        <fullName evidence="13">Outer membrane protein OmpA-like peptidoglycan-associated protein</fullName>
    </submittedName>
</protein>
<dbReference type="Gene3D" id="2.40.160.20">
    <property type="match status" value="1"/>
</dbReference>
<evidence type="ECO:0000259" key="12">
    <source>
        <dbReference type="PROSITE" id="PS51123"/>
    </source>
</evidence>
<dbReference type="PRINTS" id="PR01021">
    <property type="entry name" value="OMPADOMAIN"/>
</dbReference>
<evidence type="ECO:0000256" key="2">
    <source>
        <dbReference type="ARBA" id="ARBA00022448"/>
    </source>
</evidence>
<evidence type="ECO:0000256" key="3">
    <source>
        <dbReference type="ARBA" id="ARBA00022452"/>
    </source>
</evidence>
<proteinExistence type="predicted"/>
<dbReference type="Proteomes" id="UP000248584">
    <property type="component" value="Unassembled WGS sequence"/>
</dbReference>
<dbReference type="SUPFAM" id="SSF56925">
    <property type="entry name" value="OMPA-like"/>
    <property type="match status" value="1"/>
</dbReference>
<comment type="subcellular location">
    <subcellularLocation>
        <location evidence="1">Cell outer membrane</location>
        <topology evidence="1">Multi-pass membrane protein</topology>
    </subcellularLocation>
</comment>
<evidence type="ECO:0000256" key="9">
    <source>
        <dbReference type="ARBA" id="ARBA00023237"/>
    </source>
</evidence>
<reference evidence="13 14" key="1">
    <citation type="submission" date="2018-06" db="EMBL/GenBank/DDBJ databases">
        <title>Genomic Encyclopedia of Archaeal and Bacterial Type Strains, Phase II (KMG-II): from individual species to whole genera.</title>
        <authorList>
            <person name="Goeker M."/>
        </authorList>
    </citation>
    <scope>NUCLEOTIDE SEQUENCE [LARGE SCALE GENOMIC DNA]</scope>
    <source>
        <strain evidence="13 14">DSM 17205</strain>
    </source>
</reference>
<keyword evidence="3" id="KW-1134">Transmembrane beta strand</keyword>
<sequence>MKNIFKLLVAGAILLSASTSYAQNESDRWSFAIGINAIDLYPVGEEDNGLGGYFDEFFNTSHYNVLPAPSRFEVGYYVGDGIVATGAFSVNSIDTVGDTSITEISYYSFDGGLRYNLAELWNGEIVSPYLGVGGSYQILDNDGFGTFNGTLGLDVKIVDGIYANVQSTYKHAFEDAFPKHFQHTVGVKFTWGAVDTDGDGIVDSKDECPTVAGLEQFNGCPDSDMDGIQDSKDDCPNVFGPAETNGCPDSDGDSVLDKDDKCPQTAGLVALMGCPDADNDGVADADDKCPNEAGPASRQGCPVKDRDNDGIEDAMDKCPDVAGIAELQGCPRPVVPTVEVQAQLNEYAKTILFDTNKDSIQKESEEVLADIIAILKKYPEAKFEVDGHTDSDGPKQFNQRLSEARALSVKNYLVANGVNEFRLSSKGFGETQPVASNKTRAGKAQNRRVEINLIK</sequence>
<feature type="signal peptide" evidence="11">
    <location>
        <begin position="1"/>
        <end position="22"/>
    </location>
</feature>
<dbReference type="Gene3D" id="3.30.1330.60">
    <property type="entry name" value="OmpA-like domain"/>
    <property type="match status" value="1"/>
</dbReference>
<keyword evidence="2" id="KW-0813">Transport</keyword>
<evidence type="ECO:0000256" key="7">
    <source>
        <dbReference type="ARBA" id="ARBA00023114"/>
    </source>
</evidence>
<evidence type="ECO:0000256" key="4">
    <source>
        <dbReference type="ARBA" id="ARBA00022692"/>
    </source>
</evidence>
<evidence type="ECO:0000313" key="14">
    <source>
        <dbReference type="Proteomes" id="UP000248584"/>
    </source>
</evidence>
<dbReference type="PROSITE" id="PS01068">
    <property type="entry name" value="OMPA_1"/>
    <property type="match status" value="1"/>
</dbReference>
<keyword evidence="6" id="KW-0406">Ion transport</keyword>
<accession>A0ABX5Q1E4</accession>
<dbReference type="Pfam" id="PF00691">
    <property type="entry name" value="OmpA"/>
    <property type="match status" value="1"/>
</dbReference>
<dbReference type="RefSeq" id="WP_015361723.1">
    <property type="nucleotide sequence ID" value="NZ_QKZR01000001.1"/>
</dbReference>
<gene>
    <name evidence="13" type="ORF">LX97_00895</name>
</gene>
<evidence type="ECO:0000256" key="1">
    <source>
        <dbReference type="ARBA" id="ARBA00004571"/>
    </source>
</evidence>
<evidence type="ECO:0000256" key="5">
    <source>
        <dbReference type="ARBA" id="ARBA00022729"/>
    </source>
</evidence>
<dbReference type="InterPro" id="IPR006665">
    <property type="entry name" value="OmpA-like"/>
</dbReference>
<dbReference type="PROSITE" id="PS51123">
    <property type="entry name" value="OMPA_2"/>
    <property type="match status" value="1"/>
</dbReference>
<dbReference type="InterPro" id="IPR011250">
    <property type="entry name" value="OMP/PagP_B-barrel"/>
</dbReference>